<evidence type="ECO:0000313" key="12">
    <source>
        <dbReference type="EMBL" id="PTL36100.1"/>
    </source>
</evidence>
<dbReference type="SUPFAM" id="SSF56935">
    <property type="entry name" value="Porins"/>
    <property type="match status" value="1"/>
</dbReference>
<evidence type="ECO:0000256" key="3">
    <source>
        <dbReference type="ARBA" id="ARBA00022452"/>
    </source>
</evidence>
<dbReference type="CDD" id="cd01347">
    <property type="entry name" value="ligand_gated_channel"/>
    <property type="match status" value="1"/>
</dbReference>
<evidence type="ECO:0000256" key="1">
    <source>
        <dbReference type="ARBA" id="ARBA00004571"/>
    </source>
</evidence>
<protein>
    <recommendedName>
        <fullName evidence="14">TonB-dependent receptor</fullName>
    </recommendedName>
</protein>
<dbReference type="InterPro" id="IPR000531">
    <property type="entry name" value="Beta-barrel_TonB"/>
</dbReference>
<evidence type="ECO:0000313" key="13">
    <source>
        <dbReference type="Proteomes" id="UP000241436"/>
    </source>
</evidence>
<keyword evidence="5 9" id="KW-0798">TonB box</keyword>
<sequence>MQGARTQAIGALAGLMISWWANGVHAQESGVPLEITPLPEILVTAPARLPEVPLSLAEVPASVQVITAEEIKRSGALNLQDVMQQLPGVHLNDQQGNAYQFDLSFRGFSGTSVTGVPQGISVFVDGVRVNEPTVEEINFDLIPLDDVERIELIRGPTAIFGRNTLAGSLNIITKRGTAEREMVVEGSGGSFGRRKGRGYMSGTAGPFDYYVAGSQFDEDGWRVQSDSRLSQAFGKLGFRQGGTDITLSYQFQNNRILQPGTLPESVLKVDRTQNFTGGDFFNPNLHMGTLNASQRLGGGFTFALNGFVRKLDTEQFNASLISENSRLFNDTFSGGGTLQLTHEGRFWGRKNLLTIGTEYTRHDVDIRVSEEQNDRSRQQCREEALAAGKNPDEECPEKQLTSVLSDKQDTVGAYIQDTAELGRGLLLSSDNLFLTGALRVDYVRHDITDSSPEEPGKATGRASYSRVNPRAGINYNLSDSYGFYFSYSQGWRVPAFLELTCGKPDSPCVGLQAGVAPDTGFLKLSPVRAHNYEVGFRARPLPWLEGSLALYRTDVRDDIFSVSDPAELTVFFQNIGNTRRQGLEAGLRGIYRNLLEPYVNYTFTRGTFQDNIELGSPRTPGVPQQVAKGDQLPLIPNHRVNAGLRYHLYRWLSLSLDLTYVSSQFLRGDEANTQSKLDDYIILSTGLDLHWKRLNGFVKINNLTNNRYETFGTFAPNAKVPGEPIERFLNPAPPINVLVGASYRF</sequence>
<evidence type="ECO:0000256" key="5">
    <source>
        <dbReference type="ARBA" id="ARBA00023077"/>
    </source>
</evidence>
<comment type="subcellular location">
    <subcellularLocation>
        <location evidence="1 8">Cell outer membrane</location>
        <topology evidence="1 8">Multi-pass membrane protein</topology>
    </subcellularLocation>
</comment>
<evidence type="ECO:0000259" key="10">
    <source>
        <dbReference type="Pfam" id="PF00593"/>
    </source>
</evidence>
<dbReference type="Pfam" id="PF00593">
    <property type="entry name" value="TonB_dep_Rec_b-barrel"/>
    <property type="match status" value="1"/>
</dbReference>
<dbReference type="RefSeq" id="WP_107561848.1">
    <property type="nucleotide sequence ID" value="NZ_NVQC01000017.1"/>
</dbReference>
<dbReference type="OrthoDB" id="9763670at2"/>
<dbReference type="GO" id="GO:0015344">
    <property type="term" value="F:siderophore uptake transmembrane transporter activity"/>
    <property type="evidence" value="ECO:0007669"/>
    <property type="project" value="TreeGrafter"/>
</dbReference>
<reference evidence="12 13" key="1">
    <citation type="submission" date="2017-09" db="EMBL/GenBank/DDBJ databases">
        <title>Bloom of a denitrifying methanotroph, Candidatus Methylomirabilis limnetica, in a deep stratified lake.</title>
        <authorList>
            <person name="Graf J.S."/>
            <person name="Marchant H.K."/>
            <person name="Tienken D."/>
            <person name="Hach P.F."/>
            <person name="Brand A."/>
            <person name="Schubert C.J."/>
            <person name="Kuypers M.M."/>
            <person name="Milucka J."/>
        </authorList>
    </citation>
    <scope>NUCLEOTIDE SEQUENCE [LARGE SCALE GENOMIC DNA]</scope>
    <source>
        <strain evidence="12 13">Zug</strain>
    </source>
</reference>
<dbReference type="Gene3D" id="2.170.130.10">
    <property type="entry name" value="TonB-dependent receptor, plug domain"/>
    <property type="match status" value="1"/>
</dbReference>
<name>A0A2T4TYC4_9BACT</name>
<dbReference type="AlphaFoldDB" id="A0A2T4TYC4"/>
<dbReference type="InterPro" id="IPR036942">
    <property type="entry name" value="Beta-barrel_TonB_sf"/>
</dbReference>
<evidence type="ECO:0000256" key="7">
    <source>
        <dbReference type="ARBA" id="ARBA00023237"/>
    </source>
</evidence>
<keyword evidence="7 8" id="KW-0998">Cell outer membrane</keyword>
<keyword evidence="3 8" id="KW-1134">Transmembrane beta strand</keyword>
<reference evidence="13" key="2">
    <citation type="journal article" date="2018" name="Environ. Microbiol.">
        <title>Bloom of a denitrifying methanotroph, 'Candidatus Methylomirabilis limnetica', in a deep stratified lake.</title>
        <authorList>
            <person name="Graf J.S."/>
            <person name="Mayr M.J."/>
            <person name="Marchant H.K."/>
            <person name="Tienken D."/>
            <person name="Hach P.F."/>
            <person name="Brand A."/>
            <person name="Schubert C.J."/>
            <person name="Kuypers M.M."/>
            <person name="Milucka J."/>
        </authorList>
    </citation>
    <scope>NUCLEOTIDE SEQUENCE [LARGE SCALE GENOMIC DNA]</scope>
    <source>
        <strain evidence="13">Zug</strain>
    </source>
</reference>
<dbReference type="PANTHER" id="PTHR30069">
    <property type="entry name" value="TONB-DEPENDENT OUTER MEMBRANE RECEPTOR"/>
    <property type="match status" value="1"/>
</dbReference>
<dbReference type="PANTHER" id="PTHR30069:SF39">
    <property type="entry name" value="BLL6183 PROTEIN"/>
    <property type="match status" value="1"/>
</dbReference>
<gene>
    <name evidence="12" type="ORF">CLG94_05385</name>
</gene>
<accession>A0A2T4TYC4</accession>
<feature type="domain" description="TonB-dependent receptor plug" evidence="11">
    <location>
        <begin position="56"/>
        <end position="167"/>
    </location>
</feature>
<keyword evidence="4 8" id="KW-0812">Transmembrane</keyword>
<comment type="similarity">
    <text evidence="8 9">Belongs to the TonB-dependent receptor family.</text>
</comment>
<evidence type="ECO:0000256" key="6">
    <source>
        <dbReference type="ARBA" id="ARBA00023136"/>
    </source>
</evidence>
<keyword evidence="13" id="KW-1185">Reference proteome</keyword>
<evidence type="ECO:0000256" key="9">
    <source>
        <dbReference type="RuleBase" id="RU003357"/>
    </source>
</evidence>
<dbReference type="InterPro" id="IPR039426">
    <property type="entry name" value="TonB-dep_rcpt-like"/>
</dbReference>
<feature type="domain" description="TonB-dependent receptor-like beta-barrel" evidence="10">
    <location>
        <begin position="238"/>
        <end position="703"/>
    </location>
</feature>
<evidence type="ECO:0000259" key="11">
    <source>
        <dbReference type="Pfam" id="PF07715"/>
    </source>
</evidence>
<dbReference type="GO" id="GO:0044718">
    <property type="term" value="P:siderophore transmembrane transport"/>
    <property type="evidence" value="ECO:0007669"/>
    <property type="project" value="TreeGrafter"/>
</dbReference>
<dbReference type="GO" id="GO:0009279">
    <property type="term" value="C:cell outer membrane"/>
    <property type="evidence" value="ECO:0007669"/>
    <property type="project" value="UniProtKB-SubCell"/>
</dbReference>
<organism evidence="12 13">
    <name type="scientific">Candidatus Methylomirabilis limnetica</name>
    <dbReference type="NCBI Taxonomy" id="2033718"/>
    <lineage>
        <taxon>Bacteria</taxon>
        <taxon>Candidatus Methylomirabilota</taxon>
        <taxon>Candidatus Methylomirabilia</taxon>
        <taxon>Candidatus Methylomirabilales</taxon>
        <taxon>Candidatus Methylomirabilaceae</taxon>
        <taxon>Candidatus Methylomirabilis</taxon>
    </lineage>
</organism>
<comment type="caution">
    <text evidence="12">The sequence shown here is derived from an EMBL/GenBank/DDBJ whole genome shotgun (WGS) entry which is preliminary data.</text>
</comment>
<proteinExistence type="inferred from homology"/>
<keyword evidence="2 8" id="KW-0813">Transport</keyword>
<dbReference type="Gene3D" id="2.40.170.20">
    <property type="entry name" value="TonB-dependent receptor, beta-barrel domain"/>
    <property type="match status" value="1"/>
</dbReference>
<dbReference type="EMBL" id="NVQC01000017">
    <property type="protein sequence ID" value="PTL36100.1"/>
    <property type="molecule type" value="Genomic_DNA"/>
</dbReference>
<evidence type="ECO:0000256" key="8">
    <source>
        <dbReference type="PROSITE-ProRule" id="PRU01360"/>
    </source>
</evidence>
<dbReference type="Proteomes" id="UP000241436">
    <property type="component" value="Unassembled WGS sequence"/>
</dbReference>
<dbReference type="Pfam" id="PF07715">
    <property type="entry name" value="Plug"/>
    <property type="match status" value="1"/>
</dbReference>
<evidence type="ECO:0008006" key="14">
    <source>
        <dbReference type="Google" id="ProtNLM"/>
    </source>
</evidence>
<dbReference type="PROSITE" id="PS52016">
    <property type="entry name" value="TONB_DEPENDENT_REC_3"/>
    <property type="match status" value="1"/>
</dbReference>
<evidence type="ECO:0000256" key="4">
    <source>
        <dbReference type="ARBA" id="ARBA00022692"/>
    </source>
</evidence>
<dbReference type="InterPro" id="IPR037066">
    <property type="entry name" value="Plug_dom_sf"/>
</dbReference>
<dbReference type="InterPro" id="IPR012910">
    <property type="entry name" value="Plug_dom"/>
</dbReference>
<keyword evidence="6 8" id="KW-0472">Membrane</keyword>
<evidence type="ECO:0000256" key="2">
    <source>
        <dbReference type="ARBA" id="ARBA00022448"/>
    </source>
</evidence>